<name>A0ABU7UV14_9CLOT</name>
<keyword evidence="2" id="KW-1185">Reference proteome</keyword>
<dbReference type="Proteomes" id="UP001498469">
    <property type="component" value="Unassembled WGS sequence"/>
</dbReference>
<dbReference type="EMBL" id="JAZHFS010000026">
    <property type="protein sequence ID" value="MEF2114634.1"/>
    <property type="molecule type" value="Genomic_DNA"/>
</dbReference>
<protein>
    <submittedName>
        <fullName evidence="1">Uncharacterized protein</fullName>
    </submittedName>
</protein>
<proteinExistence type="predicted"/>
<gene>
    <name evidence="1" type="ORF">SJI18_20305</name>
</gene>
<accession>A0ABU7UV14</accession>
<comment type="caution">
    <text evidence="1">The sequence shown here is derived from an EMBL/GenBank/DDBJ whole genome shotgun (WGS) entry which is preliminary data.</text>
</comment>
<dbReference type="RefSeq" id="WP_216255035.1">
    <property type="nucleotide sequence ID" value="NZ_JAZHFS010000026.1"/>
</dbReference>
<evidence type="ECO:0000313" key="1">
    <source>
        <dbReference type="EMBL" id="MEF2114634.1"/>
    </source>
</evidence>
<evidence type="ECO:0000313" key="2">
    <source>
        <dbReference type="Proteomes" id="UP001498469"/>
    </source>
</evidence>
<sequence length="63" mass="7148">MLKRIFGYSETLLSFNTSQFDDYSKVVSSSVDLASKAQTRKEQFPEDCNSAFVMGVRFAKNRA</sequence>
<organism evidence="1 2">
    <name type="scientific">Clostridium frigoriphilum</name>
    <dbReference type="NCBI Taxonomy" id="443253"/>
    <lineage>
        <taxon>Bacteria</taxon>
        <taxon>Bacillati</taxon>
        <taxon>Bacillota</taxon>
        <taxon>Clostridia</taxon>
        <taxon>Eubacteriales</taxon>
        <taxon>Clostridiaceae</taxon>
        <taxon>Clostridium</taxon>
    </lineage>
</organism>
<reference evidence="1 2" key="1">
    <citation type="submission" date="2023-11" db="EMBL/GenBank/DDBJ databases">
        <title>Draft genome sequence of a psychrophilic Clostridium strain from permafrost water brine.</title>
        <authorList>
            <person name="Shcherbakova V.A."/>
            <person name="Trubitsyn V.E."/>
            <person name="Zakharyuk A.G."/>
        </authorList>
    </citation>
    <scope>NUCLEOTIDE SEQUENCE [LARGE SCALE GENOMIC DNA]</scope>
    <source>
        <strain evidence="1 2">14F</strain>
    </source>
</reference>